<dbReference type="GO" id="GO:0030170">
    <property type="term" value="F:pyridoxal phosphate binding"/>
    <property type="evidence" value="ECO:0007669"/>
    <property type="project" value="UniProtKB-UniRule"/>
</dbReference>
<proteinExistence type="inferred from homology"/>
<keyword evidence="1 2" id="KW-0663">Pyridoxal phosphate</keyword>
<comment type="cofactor">
    <cofactor evidence="3">
        <name>pyridoxal 5'-phosphate</name>
        <dbReference type="ChEBI" id="CHEBI:597326"/>
    </cofactor>
</comment>
<dbReference type="PANTHER" id="PTHR10146:SF14">
    <property type="entry name" value="PYRIDOXAL PHOSPHATE HOMEOSTASIS PROTEIN"/>
    <property type="match status" value="1"/>
</dbReference>
<dbReference type="PIRSF" id="PIRSF004848">
    <property type="entry name" value="YBL036c_PLPDEIII"/>
    <property type="match status" value="1"/>
</dbReference>
<name>A0A1X7J1H0_9BACT</name>
<dbReference type="PANTHER" id="PTHR10146">
    <property type="entry name" value="PROLINE SYNTHETASE CO-TRANSCRIBED BACTERIAL HOMOLOG PROTEIN"/>
    <property type="match status" value="1"/>
</dbReference>
<accession>A0A1X7J1H0</accession>
<dbReference type="SUPFAM" id="SSF51419">
    <property type="entry name" value="PLP-binding barrel"/>
    <property type="match status" value="1"/>
</dbReference>
<dbReference type="RefSeq" id="WP_085544099.1">
    <property type="nucleotide sequence ID" value="NZ_FXBB01000007.1"/>
</dbReference>
<evidence type="ECO:0000259" key="5">
    <source>
        <dbReference type="Pfam" id="PF01168"/>
    </source>
</evidence>
<dbReference type="AlphaFoldDB" id="A0A1X7J1H0"/>
<evidence type="ECO:0000313" key="6">
    <source>
        <dbReference type="EMBL" id="SMG21181.1"/>
    </source>
</evidence>
<dbReference type="STRING" id="561720.SAMN06275492_10736"/>
<organism evidence="6 7">
    <name type="scientific">Dethiosulfovibrio salsuginis</name>
    <dbReference type="NCBI Taxonomy" id="561720"/>
    <lineage>
        <taxon>Bacteria</taxon>
        <taxon>Thermotogati</taxon>
        <taxon>Synergistota</taxon>
        <taxon>Synergistia</taxon>
        <taxon>Synergistales</taxon>
        <taxon>Dethiosulfovibrionaceae</taxon>
        <taxon>Dethiosulfovibrio</taxon>
    </lineage>
</organism>
<dbReference type="Pfam" id="PF01168">
    <property type="entry name" value="Ala_racemase_N"/>
    <property type="match status" value="1"/>
</dbReference>
<dbReference type="FunFam" id="3.20.20.10:FF:000018">
    <property type="entry name" value="Pyridoxal phosphate homeostasis protein"/>
    <property type="match status" value="1"/>
</dbReference>
<dbReference type="NCBIfam" id="TIGR00044">
    <property type="entry name" value="YggS family pyridoxal phosphate-dependent enzyme"/>
    <property type="match status" value="1"/>
</dbReference>
<evidence type="ECO:0000256" key="1">
    <source>
        <dbReference type="ARBA" id="ARBA00022898"/>
    </source>
</evidence>
<comment type="similarity">
    <text evidence="2 4">Belongs to the pyridoxal phosphate-binding protein YggS/PROSC family.</text>
</comment>
<feature type="domain" description="Alanine racemase N-terminal" evidence="5">
    <location>
        <begin position="30"/>
        <end position="234"/>
    </location>
</feature>
<dbReference type="EMBL" id="FXBB01000007">
    <property type="protein sequence ID" value="SMG21181.1"/>
    <property type="molecule type" value="Genomic_DNA"/>
</dbReference>
<comment type="function">
    <text evidence="2">Pyridoxal 5'-phosphate (PLP)-binding protein, which is involved in PLP homeostasis.</text>
</comment>
<sequence length="237" mass="25896">MVDSMAIEDKVRSVFNDIKEISLRSGRGPEDVKLLAVSKTHPVEALLPAVDTGLLWGLGENRVQEGESKIDVWPEGHPVNWHLIGHLQRNKARKALSLFSMIHSLDSFKLGETLDRLVQEMGLAPYPVLIEVNTSGEEAKHGVAPEDGLPTLMQLIESCPGLDIQGLMTVGPLSDDRSDTARAFESLRLLRDGMSKETGLPLKELSMGMSGDFDLAIEQGSTVVRIGSSIFGVRESR</sequence>
<evidence type="ECO:0000313" key="7">
    <source>
        <dbReference type="Proteomes" id="UP000193355"/>
    </source>
</evidence>
<dbReference type="InterPro" id="IPR029066">
    <property type="entry name" value="PLP-binding_barrel"/>
</dbReference>
<dbReference type="InterPro" id="IPR001608">
    <property type="entry name" value="Ala_racemase_N"/>
</dbReference>
<gene>
    <name evidence="6" type="ORF">SAMN06275492_10736</name>
</gene>
<feature type="modified residue" description="N6-(pyridoxal phosphate)lysine" evidence="2 3">
    <location>
        <position position="39"/>
    </location>
</feature>
<dbReference type="Gene3D" id="3.20.20.10">
    <property type="entry name" value="Alanine racemase"/>
    <property type="match status" value="1"/>
</dbReference>
<evidence type="ECO:0000256" key="4">
    <source>
        <dbReference type="RuleBase" id="RU004514"/>
    </source>
</evidence>
<evidence type="ECO:0000256" key="2">
    <source>
        <dbReference type="HAMAP-Rule" id="MF_02087"/>
    </source>
</evidence>
<evidence type="ECO:0000256" key="3">
    <source>
        <dbReference type="PIRSR" id="PIRSR004848-1"/>
    </source>
</evidence>
<dbReference type="InterPro" id="IPR011078">
    <property type="entry name" value="PyrdxlP_homeostasis"/>
</dbReference>
<dbReference type="CDD" id="cd00635">
    <property type="entry name" value="PLPDE_III_YBL036c_like"/>
    <property type="match status" value="1"/>
</dbReference>
<dbReference type="HAMAP" id="MF_02087">
    <property type="entry name" value="PLP_homeostasis"/>
    <property type="match status" value="1"/>
</dbReference>
<dbReference type="OrthoDB" id="9804072at2"/>
<protein>
    <recommendedName>
        <fullName evidence="2">Pyridoxal phosphate homeostasis protein</fullName>
        <shortName evidence="2">PLP homeostasis protein</shortName>
    </recommendedName>
</protein>
<reference evidence="7" key="1">
    <citation type="submission" date="2017-04" db="EMBL/GenBank/DDBJ databases">
        <authorList>
            <person name="Varghese N."/>
            <person name="Submissions S."/>
        </authorList>
    </citation>
    <scope>NUCLEOTIDE SEQUENCE [LARGE SCALE GENOMIC DNA]</scope>
    <source>
        <strain evidence="7">USBA 82</strain>
    </source>
</reference>
<keyword evidence="7" id="KW-1185">Reference proteome</keyword>
<dbReference type="Proteomes" id="UP000193355">
    <property type="component" value="Unassembled WGS sequence"/>
</dbReference>